<protein>
    <submittedName>
        <fullName evidence="8">ABC-type Co2+ transport system, permease component</fullName>
    </submittedName>
</protein>
<dbReference type="InterPro" id="IPR002751">
    <property type="entry name" value="CbiM/NikMN"/>
</dbReference>
<feature type="transmembrane region" description="Helical" evidence="7">
    <location>
        <begin position="69"/>
        <end position="91"/>
    </location>
</feature>
<dbReference type="STRING" id="879212.DespoDRAFT_01770"/>
<dbReference type="NCBIfam" id="NF004909">
    <property type="entry name" value="PRK06265.2-5"/>
    <property type="match status" value="1"/>
</dbReference>
<keyword evidence="4 7" id="KW-0812">Transmembrane</keyword>
<dbReference type="AlphaFoldDB" id="I5B2H3"/>
<dbReference type="eggNOG" id="COG0310">
    <property type="taxonomic scope" value="Bacteria"/>
</dbReference>
<dbReference type="RefSeq" id="WP_004072925.1">
    <property type="nucleotide sequence ID" value="NZ_CM001488.1"/>
</dbReference>
<evidence type="ECO:0000256" key="6">
    <source>
        <dbReference type="ARBA" id="ARBA00023136"/>
    </source>
</evidence>
<dbReference type="NCBIfam" id="NF004904">
    <property type="entry name" value="PRK06265.1-4"/>
    <property type="match status" value="1"/>
</dbReference>
<keyword evidence="5 7" id="KW-1133">Transmembrane helix</keyword>
<evidence type="ECO:0000256" key="5">
    <source>
        <dbReference type="ARBA" id="ARBA00022989"/>
    </source>
</evidence>
<reference evidence="8 9" key="2">
    <citation type="submission" date="2012-02" db="EMBL/GenBank/DDBJ databases">
        <title>Improved High-Quality Draft sequence of Desulfobacter postgatei 2ac9.</title>
        <authorList>
            <consortium name="US DOE Joint Genome Institute"/>
            <person name="Lucas S."/>
            <person name="Han J."/>
            <person name="Lapidus A."/>
            <person name="Cheng J.-F."/>
            <person name="Goodwin L."/>
            <person name="Pitluck S."/>
            <person name="Peters L."/>
            <person name="Ovchinnikova G."/>
            <person name="Held B."/>
            <person name="Detter J.C."/>
            <person name="Han C."/>
            <person name="Tapia R."/>
            <person name="Land M."/>
            <person name="Hauser L."/>
            <person name="Kyrpides N."/>
            <person name="Ivanova N."/>
            <person name="Pagani I."/>
            <person name="Orellana R."/>
            <person name="Lovley D."/>
            <person name="Woyke T."/>
        </authorList>
    </citation>
    <scope>NUCLEOTIDE SEQUENCE [LARGE SCALE GENOMIC DNA]</scope>
    <source>
        <strain evidence="8 9">2ac9</strain>
    </source>
</reference>
<organism evidence="8 9">
    <name type="scientific">Desulfobacter postgatei 2ac9</name>
    <dbReference type="NCBI Taxonomy" id="879212"/>
    <lineage>
        <taxon>Bacteria</taxon>
        <taxon>Pseudomonadati</taxon>
        <taxon>Thermodesulfobacteriota</taxon>
        <taxon>Desulfobacteria</taxon>
        <taxon>Desulfobacterales</taxon>
        <taxon>Desulfobacteraceae</taxon>
        <taxon>Desulfobacter</taxon>
    </lineage>
</organism>
<keyword evidence="6 7" id="KW-0472">Membrane</keyword>
<dbReference type="PANTHER" id="PTHR34229:SF1">
    <property type="entry name" value="METAL TRANSPORT PROTEIN HI_1621-RELATED"/>
    <property type="match status" value="1"/>
</dbReference>
<dbReference type="OrthoDB" id="9792317at2"/>
<keyword evidence="2" id="KW-0813">Transport</keyword>
<evidence type="ECO:0000313" key="8">
    <source>
        <dbReference type="EMBL" id="EIM63686.1"/>
    </source>
</evidence>
<dbReference type="Gene3D" id="1.10.1760.20">
    <property type="match status" value="1"/>
</dbReference>
<dbReference type="HOGENOM" id="CLU_052508_1_0_7"/>
<dbReference type="NCBIfam" id="NF004905">
    <property type="entry name" value="PRK06265.1-5"/>
    <property type="match status" value="1"/>
</dbReference>
<dbReference type="Pfam" id="PF01891">
    <property type="entry name" value="CbiM"/>
    <property type="match status" value="1"/>
</dbReference>
<dbReference type="EMBL" id="CM001488">
    <property type="protein sequence ID" value="EIM63686.1"/>
    <property type="molecule type" value="Genomic_DNA"/>
</dbReference>
<evidence type="ECO:0000313" key="9">
    <source>
        <dbReference type="Proteomes" id="UP000005778"/>
    </source>
</evidence>
<dbReference type="GO" id="GO:0000041">
    <property type="term" value="P:transition metal ion transport"/>
    <property type="evidence" value="ECO:0007669"/>
    <property type="project" value="InterPro"/>
</dbReference>
<keyword evidence="3" id="KW-1003">Cell membrane</keyword>
<sequence>MHISEGFLSAPVLGVGIVLAAAGTSVGLKKLKEDKIPQAAILSAAFFVASLIHVPMGPSSAHLILNGSLGLMLGWVAFPAILIALLLQGVLFQFGGITTLGVNTIIMATPAVLCYYLFAGFVHKPGVLSHAACFACGFLSVFFSSLLVGTALMFTQESFLEVAWAVVIAHVPVMFIEGLVAIFCMGFLKKVQPELLPKWPAAQQQAALDNRAKMVEKQV</sequence>
<gene>
    <name evidence="8" type="ORF">DespoDRAFT_01770</name>
</gene>
<dbReference type="PANTHER" id="PTHR34229">
    <property type="entry name" value="METAL TRANSPORT PROTEIN HI_1621-RELATED"/>
    <property type="match status" value="1"/>
</dbReference>
<feature type="transmembrane region" description="Helical" evidence="7">
    <location>
        <begin position="131"/>
        <end position="156"/>
    </location>
</feature>
<reference evidence="8 9" key="1">
    <citation type="submission" date="2011-09" db="EMBL/GenBank/DDBJ databases">
        <authorList>
            <consortium name="US DOE Joint Genome Institute (JGI-PGF)"/>
            <person name="Lucas S."/>
            <person name="Han J."/>
            <person name="Lapidus A."/>
            <person name="Cheng J.-F."/>
            <person name="Goodwin L."/>
            <person name="Pitluck S."/>
            <person name="Peters L."/>
            <person name="Land M.L."/>
            <person name="Hauser L."/>
            <person name="Orellana R."/>
            <person name="Lovley D."/>
            <person name="Woyke T.J."/>
        </authorList>
    </citation>
    <scope>NUCLEOTIDE SEQUENCE [LARGE SCALE GENOMIC DNA]</scope>
    <source>
        <strain evidence="8 9">2ac9</strain>
    </source>
</reference>
<name>I5B2H3_9BACT</name>
<evidence type="ECO:0000256" key="4">
    <source>
        <dbReference type="ARBA" id="ARBA00022692"/>
    </source>
</evidence>
<feature type="transmembrane region" description="Helical" evidence="7">
    <location>
        <begin position="162"/>
        <end position="188"/>
    </location>
</feature>
<proteinExistence type="predicted"/>
<comment type="subcellular location">
    <subcellularLocation>
        <location evidence="1">Cell membrane</location>
        <topology evidence="1">Multi-pass membrane protein</topology>
    </subcellularLocation>
</comment>
<evidence type="ECO:0000256" key="2">
    <source>
        <dbReference type="ARBA" id="ARBA00022448"/>
    </source>
</evidence>
<accession>I5B2H3</accession>
<feature type="transmembrane region" description="Helical" evidence="7">
    <location>
        <begin position="97"/>
        <end position="119"/>
    </location>
</feature>
<evidence type="ECO:0000256" key="3">
    <source>
        <dbReference type="ARBA" id="ARBA00022475"/>
    </source>
</evidence>
<feature type="transmembrane region" description="Helical" evidence="7">
    <location>
        <begin position="36"/>
        <end position="57"/>
    </location>
</feature>
<evidence type="ECO:0000256" key="7">
    <source>
        <dbReference type="SAM" id="Phobius"/>
    </source>
</evidence>
<keyword evidence="9" id="KW-1185">Reference proteome</keyword>
<dbReference type="GO" id="GO:0005886">
    <property type="term" value="C:plasma membrane"/>
    <property type="evidence" value="ECO:0007669"/>
    <property type="project" value="UniProtKB-SubCell"/>
</dbReference>
<evidence type="ECO:0000256" key="1">
    <source>
        <dbReference type="ARBA" id="ARBA00004651"/>
    </source>
</evidence>
<dbReference type="Proteomes" id="UP000005778">
    <property type="component" value="Chromosome"/>
</dbReference>